<accession>A0A5A7S5L7</accession>
<dbReference type="SUPFAM" id="SSF56300">
    <property type="entry name" value="Metallo-dependent phosphatases"/>
    <property type="match status" value="1"/>
</dbReference>
<evidence type="ECO:0000256" key="3">
    <source>
        <dbReference type="ARBA" id="ARBA00023004"/>
    </source>
</evidence>
<dbReference type="EMBL" id="VLNY01000011">
    <property type="protein sequence ID" value="KAA0021166.1"/>
    <property type="molecule type" value="Genomic_DNA"/>
</dbReference>
<evidence type="ECO:0000313" key="7">
    <source>
        <dbReference type="Proteomes" id="UP000322244"/>
    </source>
</evidence>
<proteinExistence type="inferred from homology"/>
<dbReference type="GO" id="GO:0016787">
    <property type="term" value="F:hydrolase activity"/>
    <property type="evidence" value="ECO:0007669"/>
    <property type="project" value="UniProtKB-KW"/>
</dbReference>
<keyword evidence="3" id="KW-0408">Iron</keyword>
<organism evidence="6 7">
    <name type="scientific">Antrihabitans cavernicola</name>
    <dbReference type="NCBI Taxonomy" id="2495913"/>
    <lineage>
        <taxon>Bacteria</taxon>
        <taxon>Bacillati</taxon>
        <taxon>Actinomycetota</taxon>
        <taxon>Actinomycetes</taxon>
        <taxon>Mycobacteriales</taxon>
        <taxon>Nocardiaceae</taxon>
        <taxon>Antrihabitans</taxon>
    </lineage>
</organism>
<name>A0A5A7S5L7_9NOCA</name>
<dbReference type="InterPro" id="IPR050884">
    <property type="entry name" value="CNP_phosphodiesterase-III"/>
</dbReference>
<gene>
    <name evidence="6" type="ORF">FOY51_19820</name>
</gene>
<protein>
    <submittedName>
        <fullName evidence="6">Phosphodiesterase</fullName>
    </submittedName>
</protein>
<reference evidence="6 7" key="1">
    <citation type="submission" date="2019-07" db="EMBL/GenBank/DDBJ databases">
        <title>Rhodococcus cavernicolus sp. nov., isolated from a cave.</title>
        <authorList>
            <person name="Lee S.D."/>
        </authorList>
    </citation>
    <scope>NUCLEOTIDE SEQUENCE [LARGE SCALE GENOMIC DNA]</scope>
    <source>
        <strain evidence="6 7">C1-24</strain>
    </source>
</reference>
<keyword evidence="2" id="KW-0378">Hydrolase</keyword>
<evidence type="ECO:0000256" key="4">
    <source>
        <dbReference type="ARBA" id="ARBA00025742"/>
    </source>
</evidence>
<dbReference type="PANTHER" id="PTHR42988:SF2">
    <property type="entry name" value="CYCLIC NUCLEOTIDE PHOSPHODIESTERASE CBUA0032-RELATED"/>
    <property type="match status" value="1"/>
</dbReference>
<feature type="domain" description="Calcineurin-like phosphoesterase" evidence="5">
    <location>
        <begin position="4"/>
        <end position="188"/>
    </location>
</feature>
<dbReference type="Gene3D" id="3.60.21.10">
    <property type="match status" value="1"/>
</dbReference>
<dbReference type="InterPro" id="IPR004843">
    <property type="entry name" value="Calcineurin-like_PHP"/>
</dbReference>
<dbReference type="Pfam" id="PF00149">
    <property type="entry name" value="Metallophos"/>
    <property type="match status" value="1"/>
</dbReference>
<comment type="similarity">
    <text evidence="4">Belongs to the cyclic nucleotide phosphodiesterase class-III family.</text>
</comment>
<keyword evidence="7" id="KW-1185">Reference proteome</keyword>
<dbReference type="InterPro" id="IPR029052">
    <property type="entry name" value="Metallo-depent_PP-like"/>
</dbReference>
<evidence type="ECO:0000259" key="5">
    <source>
        <dbReference type="Pfam" id="PF00149"/>
    </source>
</evidence>
<evidence type="ECO:0000256" key="2">
    <source>
        <dbReference type="ARBA" id="ARBA00022801"/>
    </source>
</evidence>
<dbReference type="GO" id="GO:0046872">
    <property type="term" value="F:metal ion binding"/>
    <property type="evidence" value="ECO:0007669"/>
    <property type="project" value="UniProtKB-KW"/>
</dbReference>
<dbReference type="PANTHER" id="PTHR42988">
    <property type="entry name" value="PHOSPHOHYDROLASE"/>
    <property type="match status" value="1"/>
</dbReference>
<dbReference type="OrthoDB" id="5241795at2"/>
<dbReference type="RefSeq" id="WP_149431999.1">
    <property type="nucleotide sequence ID" value="NZ_VLNY01000011.1"/>
</dbReference>
<keyword evidence="1" id="KW-0479">Metal-binding</keyword>
<dbReference type="Proteomes" id="UP000322244">
    <property type="component" value="Unassembled WGS sequence"/>
</dbReference>
<sequence>MIVLAHLSDPHFDGEARNAERVDRVMSYINGLPNPPDAILVTGDIADSGSAAEYAQARASLVSDIPILMCPGNHDDRSAFRTEMLDQAPDATPINRAHTVGNAVIAMADSSVPGEPGGAFTPDTVEWLRSVVAGAAPDAPIFIGFHHPPVQLFSPIVDSMQLHDDGSFRELIESDRRIVGLFCGHAHTSASTTYGGVPLLVAPSVSSVLGPDWEGREQPVVDYSIPPSLAFHVFDNTHRLTTHYRVVG</sequence>
<dbReference type="AlphaFoldDB" id="A0A5A7S5L7"/>
<comment type="caution">
    <text evidence="6">The sequence shown here is derived from an EMBL/GenBank/DDBJ whole genome shotgun (WGS) entry which is preliminary data.</text>
</comment>
<evidence type="ECO:0000256" key="1">
    <source>
        <dbReference type="ARBA" id="ARBA00022723"/>
    </source>
</evidence>
<evidence type="ECO:0000313" key="6">
    <source>
        <dbReference type="EMBL" id="KAA0021166.1"/>
    </source>
</evidence>